<dbReference type="InterPro" id="IPR000843">
    <property type="entry name" value="HTH_LacI"/>
</dbReference>
<dbReference type="SUPFAM" id="SSF47413">
    <property type="entry name" value="lambda repressor-like DNA-binding domains"/>
    <property type="match status" value="1"/>
</dbReference>
<reference evidence="5 6" key="1">
    <citation type="submission" date="2016-10" db="EMBL/GenBank/DDBJ databases">
        <authorList>
            <person name="de Groot N.N."/>
        </authorList>
    </citation>
    <scope>NUCLEOTIDE SEQUENCE [LARGE SCALE GENOMIC DNA]</scope>
    <source>
        <strain evidence="5 6">DSM 44993</strain>
    </source>
</reference>
<name>A0A1H8Y9M8_9PSEU</name>
<proteinExistence type="predicted"/>
<dbReference type="Pfam" id="PF13377">
    <property type="entry name" value="Peripla_BP_3"/>
    <property type="match status" value="1"/>
</dbReference>
<protein>
    <submittedName>
        <fullName evidence="5">LacI family transcriptional regulator</fullName>
    </submittedName>
</protein>
<gene>
    <name evidence="5" type="ORF">SAMN04489732_112212</name>
</gene>
<evidence type="ECO:0000256" key="1">
    <source>
        <dbReference type="ARBA" id="ARBA00023015"/>
    </source>
</evidence>
<dbReference type="InterPro" id="IPR046335">
    <property type="entry name" value="LacI/GalR-like_sensor"/>
</dbReference>
<dbReference type="OrthoDB" id="9798934at2"/>
<dbReference type="PANTHER" id="PTHR30146">
    <property type="entry name" value="LACI-RELATED TRANSCRIPTIONAL REPRESSOR"/>
    <property type="match status" value="1"/>
</dbReference>
<dbReference type="STRING" id="394193.SAMN04489732_112212"/>
<evidence type="ECO:0000256" key="3">
    <source>
        <dbReference type="ARBA" id="ARBA00023163"/>
    </source>
</evidence>
<evidence type="ECO:0000259" key="4">
    <source>
        <dbReference type="PROSITE" id="PS50932"/>
    </source>
</evidence>
<keyword evidence="1" id="KW-0805">Transcription regulation</keyword>
<evidence type="ECO:0000256" key="2">
    <source>
        <dbReference type="ARBA" id="ARBA00023125"/>
    </source>
</evidence>
<dbReference type="EMBL" id="FOEF01000012">
    <property type="protein sequence ID" value="SEP48984.1"/>
    <property type="molecule type" value="Genomic_DNA"/>
</dbReference>
<feature type="domain" description="HTH lacI-type" evidence="4">
    <location>
        <begin position="4"/>
        <end position="59"/>
    </location>
</feature>
<keyword evidence="6" id="KW-1185">Reference proteome</keyword>
<dbReference type="CDD" id="cd01392">
    <property type="entry name" value="HTH_LacI"/>
    <property type="match status" value="1"/>
</dbReference>
<dbReference type="InterPro" id="IPR028082">
    <property type="entry name" value="Peripla_BP_I"/>
</dbReference>
<dbReference type="PANTHER" id="PTHR30146:SF153">
    <property type="entry name" value="LACTOSE OPERON REPRESSOR"/>
    <property type="match status" value="1"/>
</dbReference>
<keyword evidence="2" id="KW-0238">DNA-binding</keyword>
<dbReference type="AlphaFoldDB" id="A0A1H8Y9M8"/>
<dbReference type="Proteomes" id="UP000198582">
    <property type="component" value="Unassembled WGS sequence"/>
</dbReference>
<evidence type="ECO:0000313" key="6">
    <source>
        <dbReference type="Proteomes" id="UP000198582"/>
    </source>
</evidence>
<sequence>MRRVSLADVAKAAGVAKATASRALAAEQHDVGAATRARIQEVAADLGYRPNRAAQSLRTGRRQLLGAVVPAGATGWEPILRGAAEQARKRGYHLVLHTVGTGFDGRRLAEDLTGLTIDGVLLISLERPVPAPSHEDGHPLPTVLVDEELTHADGTIVRTALWTAGRTAARRLLDEGRTALAVLVPPGPTASTAALAQGFRDTCAEAGHPVPDERVRSLDPAETVDLRSFLRPVDGLFAGSGPLAVTALRALRRMDVAVPRAASVIAYGDSDLLRHAEPPVTVLRLPHELLGARAVDVLVDTIEQVIAPPVMVELAAELVVRGSSAP</sequence>
<dbReference type="Gene3D" id="1.10.260.40">
    <property type="entry name" value="lambda repressor-like DNA-binding domains"/>
    <property type="match status" value="1"/>
</dbReference>
<dbReference type="PROSITE" id="PS50932">
    <property type="entry name" value="HTH_LACI_2"/>
    <property type="match status" value="1"/>
</dbReference>
<dbReference type="InterPro" id="IPR010982">
    <property type="entry name" value="Lambda_DNA-bd_dom_sf"/>
</dbReference>
<dbReference type="CDD" id="cd06267">
    <property type="entry name" value="PBP1_LacI_sugar_binding-like"/>
    <property type="match status" value="1"/>
</dbReference>
<dbReference type="Pfam" id="PF00356">
    <property type="entry name" value="LacI"/>
    <property type="match status" value="1"/>
</dbReference>
<dbReference type="SMART" id="SM00354">
    <property type="entry name" value="HTH_LACI"/>
    <property type="match status" value="1"/>
</dbReference>
<accession>A0A1H8Y9M8</accession>
<organism evidence="5 6">
    <name type="scientific">Amycolatopsis saalfeldensis</name>
    <dbReference type="NCBI Taxonomy" id="394193"/>
    <lineage>
        <taxon>Bacteria</taxon>
        <taxon>Bacillati</taxon>
        <taxon>Actinomycetota</taxon>
        <taxon>Actinomycetes</taxon>
        <taxon>Pseudonocardiales</taxon>
        <taxon>Pseudonocardiaceae</taxon>
        <taxon>Amycolatopsis</taxon>
    </lineage>
</organism>
<dbReference type="GO" id="GO:0003700">
    <property type="term" value="F:DNA-binding transcription factor activity"/>
    <property type="evidence" value="ECO:0007669"/>
    <property type="project" value="TreeGrafter"/>
</dbReference>
<dbReference type="SUPFAM" id="SSF53822">
    <property type="entry name" value="Periplasmic binding protein-like I"/>
    <property type="match status" value="1"/>
</dbReference>
<dbReference type="Gene3D" id="3.40.50.2300">
    <property type="match status" value="2"/>
</dbReference>
<dbReference type="RefSeq" id="WP_091621144.1">
    <property type="nucleotide sequence ID" value="NZ_FOEF01000012.1"/>
</dbReference>
<evidence type="ECO:0000313" key="5">
    <source>
        <dbReference type="EMBL" id="SEP48984.1"/>
    </source>
</evidence>
<dbReference type="GO" id="GO:0000976">
    <property type="term" value="F:transcription cis-regulatory region binding"/>
    <property type="evidence" value="ECO:0007669"/>
    <property type="project" value="TreeGrafter"/>
</dbReference>
<keyword evidence="3" id="KW-0804">Transcription</keyword>